<feature type="signal peptide" evidence="1">
    <location>
        <begin position="1"/>
        <end position="26"/>
    </location>
</feature>
<name>A0ABU1K6J2_9FLAO</name>
<organism evidence="3 4">
    <name type="scientific">Mesonia maritima</name>
    <dbReference type="NCBI Taxonomy" id="1793873"/>
    <lineage>
        <taxon>Bacteria</taxon>
        <taxon>Pseudomonadati</taxon>
        <taxon>Bacteroidota</taxon>
        <taxon>Flavobacteriia</taxon>
        <taxon>Flavobacteriales</taxon>
        <taxon>Flavobacteriaceae</taxon>
        <taxon>Mesonia</taxon>
    </lineage>
</organism>
<accession>A0ABU1K6J2</accession>
<dbReference type="RefSeq" id="WP_309728382.1">
    <property type="nucleotide sequence ID" value="NZ_JAVDQA010000005.1"/>
</dbReference>
<keyword evidence="1" id="KW-0732">Signal</keyword>
<proteinExistence type="predicted"/>
<dbReference type="Proteomes" id="UP001257659">
    <property type="component" value="Unassembled WGS sequence"/>
</dbReference>
<dbReference type="InterPro" id="IPR000866">
    <property type="entry name" value="AhpC/TSA"/>
</dbReference>
<evidence type="ECO:0000313" key="3">
    <source>
        <dbReference type="EMBL" id="MDR6301226.1"/>
    </source>
</evidence>
<dbReference type="InterPro" id="IPR036249">
    <property type="entry name" value="Thioredoxin-like_sf"/>
</dbReference>
<comment type="caution">
    <text evidence="3">The sequence shown here is derived from an EMBL/GenBank/DDBJ whole genome shotgun (WGS) entry which is preliminary data.</text>
</comment>
<reference evidence="3 4" key="1">
    <citation type="submission" date="2023-07" db="EMBL/GenBank/DDBJ databases">
        <title>Genomic Encyclopedia of Type Strains, Phase IV (KMG-IV): sequencing the most valuable type-strain genomes for metagenomic binning, comparative biology and taxonomic classification.</title>
        <authorList>
            <person name="Goeker M."/>
        </authorList>
    </citation>
    <scope>NUCLEOTIDE SEQUENCE [LARGE SCALE GENOMIC DNA]</scope>
    <source>
        <strain evidence="3 4">DSM 102814</strain>
    </source>
</reference>
<dbReference type="SUPFAM" id="SSF52833">
    <property type="entry name" value="Thioredoxin-like"/>
    <property type="match status" value="1"/>
</dbReference>
<dbReference type="PROSITE" id="PS51352">
    <property type="entry name" value="THIOREDOXIN_2"/>
    <property type="match status" value="1"/>
</dbReference>
<dbReference type="PANTHER" id="PTHR43640">
    <property type="entry name" value="OS07G0260300 PROTEIN"/>
    <property type="match status" value="1"/>
</dbReference>
<dbReference type="Pfam" id="PF00578">
    <property type="entry name" value="AhpC-TSA"/>
    <property type="match status" value="1"/>
</dbReference>
<dbReference type="CDD" id="cd02969">
    <property type="entry name" value="PRX_like1"/>
    <property type="match status" value="1"/>
</dbReference>
<evidence type="ECO:0000259" key="2">
    <source>
        <dbReference type="PROSITE" id="PS51352"/>
    </source>
</evidence>
<evidence type="ECO:0000256" key="1">
    <source>
        <dbReference type="SAM" id="SignalP"/>
    </source>
</evidence>
<sequence length="212" mass="23736">MRTLKILTTSAVVVVITAFSFNTVFDENENSNSSENGYKIGDVAEDFSLKNIDGKMLSLSDFPNAKGFIVTFTTNHCPYAKAYEDRIIKLDKKFKNKGYPVIAINPNDPTKNEEDSFANMQLRARQKGFTFPYLIDEGQQVYPKFGATKTPHVYILEKENGEAIVRYIGAIDDNYQDESAVNQHFVQNAVDALLNGKEVKPKTTKAIGCSIK</sequence>
<dbReference type="PANTHER" id="PTHR43640:SF1">
    <property type="entry name" value="THIOREDOXIN-DEPENDENT PEROXIREDOXIN"/>
    <property type="match status" value="1"/>
</dbReference>
<feature type="domain" description="Thioredoxin" evidence="2">
    <location>
        <begin position="38"/>
        <end position="195"/>
    </location>
</feature>
<dbReference type="InterPro" id="IPR047262">
    <property type="entry name" value="PRX-like1"/>
</dbReference>
<evidence type="ECO:0000313" key="4">
    <source>
        <dbReference type="Proteomes" id="UP001257659"/>
    </source>
</evidence>
<keyword evidence="4" id="KW-1185">Reference proteome</keyword>
<gene>
    <name evidence="3" type="ORF">GGR31_001877</name>
</gene>
<dbReference type="EMBL" id="JAVDQA010000005">
    <property type="protein sequence ID" value="MDR6301226.1"/>
    <property type="molecule type" value="Genomic_DNA"/>
</dbReference>
<dbReference type="InterPro" id="IPR013766">
    <property type="entry name" value="Thioredoxin_domain"/>
</dbReference>
<protein>
    <submittedName>
        <fullName evidence="3">Peroxiredoxin</fullName>
    </submittedName>
</protein>
<dbReference type="Gene3D" id="3.40.30.10">
    <property type="entry name" value="Glutaredoxin"/>
    <property type="match status" value="1"/>
</dbReference>
<feature type="chain" id="PRO_5045291409" evidence="1">
    <location>
        <begin position="27"/>
        <end position="212"/>
    </location>
</feature>